<dbReference type="InterPro" id="IPR005719">
    <property type="entry name" value="Dihydroorotate_DH_2"/>
</dbReference>
<dbReference type="Pfam" id="PF01180">
    <property type="entry name" value="DHO_dh"/>
    <property type="match status" value="1"/>
</dbReference>
<evidence type="ECO:0000259" key="12">
    <source>
        <dbReference type="Pfam" id="PF01180"/>
    </source>
</evidence>
<feature type="binding site" evidence="11">
    <location>
        <position position="64"/>
    </location>
    <ligand>
        <name>substrate</name>
    </ligand>
</feature>
<comment type="subunit">
    <text evidence="11">Monomer.</text>
</comment>
<feature type="binding site" evidence="11">
    <location>
        <position position="138"/>
    </location>
    <ligand>
        <name>FMN</name>
        <dbReference type="ChEBI" id="CHEBI:58210"/>
    </ligand>
</feature>
<dbReference type="InterPro" id="IPR005720">
    <property type="entry name" value="Dihydroorotate_DH_cat"/>
</dbReference>
<organism evidence="13 14">
    <name type="scientific">Spiribacter salilacus</name>
    <dbReference type="NCBI Taxonomy" id="2664894"/>
    <lineage>
        <taxon>Bacteria</taxon>
        <taxon>Pseudomonadati</taxon>
        <taxon>Pseudomonadota</taxon>
        <taxon>Gammaproteobacteria</taxon>
        <taxon>Chromatiales</taxon>
        <taxon>Ectothiorhodospiraceae</taxon>
        <taxon>Spiribacter</taxon>
    </lineage>
</organism>
<feature type="binding site" evidence="11">
    <location>
        <position position="171"/>
    </location>
    <ligand>
        <name>FMN</name>
        <dbReference type="ChEBI" id="CHEBI:58210"/>
    </ligand>
</feature>
<dbReference type="EMBL" id="WJPP01000001">
    <property type="protein sequence ID" value="MRH77247.1"/>
    <property type="molecule type" value="Genomic_DNA"/>
</dbReference>
<feature type="binding site" evidence="11">
    <location>
        <begin position="109"/>
        <end position="113"/>
    </location>
    <ligand>
        <name>substrate</name>
    </ligand>
</feature>
<feature type="domain" description="Dihydroorotate dehydrogenase catalytic" evidence="12">
    <location>
        <begin position="45"/>
        <end position="330"/>
    </location>
</feature>
<dbReference type="NCBIfam" id="NF003652">
    <property type="entry name" value="PRK05286.2-5"/>
    <property type="match status" value="1"/>
</dbReference>
<dbReference type="GO" id="GO:0106430">
    <property type="term" value="F:dihydroorotate dehydrogenase (quinone) activity"/>
    <property type="evidence" value="ECO:0007669"/>
    <property type="project" value="UniProtKB-EC"/>
</dbReference>
<dbReference type="SUPFAM" id="SSF51395">
    <property type="entry name" value="FMN-linked oxidoreductases"/>
    <property type="match status" value="1"/>
</dbReference>
<keyword evidence="6 11" id="KW-0288">FMN</keyword>
<accession>A0A6N7QSG0</accession>
<evidence type="ECO:0000313" key="13">
    <source>
        <dbReference type="EMBL" id="MRH77247.1"/>
    </source>
</evidence>
<dbReference type="Proteomes" id="UP000433788">
    <property type="component" value="Unassembled WGS sequence"/>
</dbReference>
<evidence type="ECO:0000256" key="6">
    <source>
        <dbReference type="ARBA" id="ARBA00022643"/>
    </source>
</evidence>
<dbReference type="GO" id="GO:0006207">
    <property type="term" value="P:'de novo' pyrimidine nucleobase biosynthetic process"/>
    <property type="evidence" value="ECO:0007669"/>
    <property type="project" value="UniProtKB-UniRule"/>
</dbReference>
<comment type="caution">
    <text evidence="13">The sequence shown here is derived from an EMBL/GenBank/DDBJ whole genome shotgun (WGS) entry which is preliminary data.</text>
</comment>
<evidence type="ECO:0000256" key="7">
    <source>
        <dbReference type="ARBA" id="ARBA00022975"/>
    </source>
</evidence>
<comment type="catalytic activity">
    <reaction evidence="10 11">
        <text>(S)-dihydroorotate + a quinone = orotate + a quinol</text>
        <dbReference type="Rhea" id="RHEA:30187"/>
        <dbReference type="ChEBI" id="CHEBI:24646"/>
        <dbReference type="ChEBI" id="CHEBI:30839"/>
        <dbReference type="ChEBI" id="CHEBI:30864"/>
        <dbReference type="ChEBI" id="CHEBI:132124"/>
        <dbReference type="EC" id="1.3.5.2"/>
    </reaction>
</comment>
<sequence length="348" mass="36927">MFSLTRRLLFLLPPEVAHDFSMATLDGAQKLGLMRLAANPVKAPVQLLGLTFQNRVGLAAGLDKNADHIGGLAQLGFGFLEVGTVTPKPQPGNDRPRLFRIPERQALINRMGFNNKGVDHLVEQLATKPRPSIPIGINIGKNRNTSNEEALGDYLHCLEALYEAADYITVNLSSPNTPGLRALQEGQALQNLVAGLMQKRTAMAEKLGRCVPLLVKIAPDIDPTPLTELADTLLEAGVDGIIATNTTLDRQGVAGCKHAEEVGGLSGQPLTEKSTDIVRKLRAHIGDNCVLIAAGGIASAKDALDKVNAGADLVQIYTGLIYRGPSVVSESALALANMPCESGHSSSK</sequence>
<comment type="cofactor">
    <cofactor evidence="11">
        <name>FMN</name>
        <dbReference type="ChEBI" id="CHEBI:58210"/>
    </cofactor>
    <text evidence="11">Binds 1 FMN per subunit.</text>
</comment>
<dbReference type="Gene3D" id="3.20.20.70">
    <property type="entry name" value="Aldolase class I"/>
    <property type="match status" value="1"/>
</dbReference>
<comment type="similarity">
    <text evidence="4 11">Belongs to the dihydroorotate dehydrogenase family. Type 2 subfamily.</text>
</comment>
<evidence type="ECO:0000256" key="9">
    <source>
        <dbReference type="ARBA" id="ARBA00023136"/>
    </source>
</evidence>
<feature type="active site" description="Nucleophile" evidence="11">
    <location>
        <position position="174"/>
    </location>
</feature>
<evidence type="ECO:0000313" key="14">
    <source>
        <dbReference type="Proteomes" id="UP000433788"/>
    </source>
</evidence>
<feature type="binding site" evidence="11">
    <location>
        <position position="171"/>
    </location>
    <ligand>
        <name>substrate</name>
    </ligand>
</feature>
<name>A0A6N7QSG0_9GAMM</name>
<dbReference type="InterPro" id="IPR012135">
    <property type="entry name" value="Dihydroorotate_DH_1_2"/>
</dbReference>
<dbReference type="HAMAP" id="MF_00225">
    <property type="entry name" value="DHO_dh_type2"/>
    <property type="match status" value="1"/>
</dbReference>
<keyword evidence="5 11" id="KW-0285">Flavoprotein</keyword>
<gene>
    <name evidence="11" type="primary">pyrD</name>
    <name evidence="13" type="ORF">GH984_00775</name>
</gene>
<dbReference type="InterPro" id="IPR001295">
    <property type="entry name" value="Dihydroorotate_DH_CS"/>
</dbReference>
<reference evidence="13 14" key="1">
    <citation type="submission" date="2019-11" db="EMBL/GenBank/DDBJ databases">
        <authorList>
            <person name="Zhang X.Y."/>
        </authorList>
    </citation>
    <scope>NUCLEOTIDE SEQUENCE [LARGE SCALE GENOMIC DNA]</scope>
    <source>
        <strain evidence="13 14">C176</strain>
    </source>
</reference>
<feature type="binding site" evidence="11">
    <location>
        <position position="296"/>
    </location>
    <ligand>
        <name>FMN</name>
        <dbReference type="ChEBI" id="CHEBI:58210"/>
    </ligand>
</feature>
<dbReference type="UniPathway" id="UPA00070">
    <property type="reaction ID" value="UER00946"/>
</dbReference>
<dbReference type="NCBIfam" id="NF003645">
    <property type="entry name" value="PRK05286.1-2"/>
    <property type="match status" value="1"/>
</dbReference>
<protein>
    <recommendedName>
        <fullName evidence="11">Dihydroorotate dehydrogenase (quinone)</fullName>
        <ecNumber evidence="11">1.3.5.2</ecNumber>
    </recommendedName>
    <alternativeName>
        <fullName evidence="11">DHOdehase</fullName>
        <shortName evidence="11">DHOD</shortName>
        <shortName evidence="11">DHODase</shortName>
    </alternativeName>
    <alternativeName>
        <fullName evidence="11">Dihydroorotate oxidase</fullName>
    </alternativeName>
</protein>
<feature type="binding site" evidence="11">
    <location>
        <position position="84"/>
    </location>
    <ligand>
        <name>FMN</name>
        <dbReference type="ChEBI" id="CHEBI:58210"/>
    </ligand>
</feature>
<evidence type="ECO:0000256" key="8">
    <source>
        <dbReference type="ARBA" id="ARBA00023002"/>
    </source>
</evidence>
<comment type="function">
    <text evidence="1 11">Catalyzes the conversion of dihydroorotate to orotate with quinone as electron acceptor.</text>
</comment>
<dbReference type="InterPro" id="IPR013785">
    <property type="entry name" value="Aldolase_TIM"/>
</dbReference>
<feature type="binding site" evidence="11">
    <location>
        <begin position="245"/>
        <end position="246"/>
    </location>
    <ligand>
        <name>substrate</name>
    </ligand>
</feature>
<evidence type="ECO:0000256" key="4">
    <source>
        <dbReference type="ARBA" id="ARBA00005359"/>
    </source>
</evidence>
<feature type="binding site" evidence="11">
    <location>
        <position position="244"/>
    </location>
    <ligand>
        <name>FMN</name>
        <dbReference type="ChEBI" id="CHEBI:58210"/>
    </ligand>
</feature>
<evidence type="ECO:0000256" key="5">
    <source>
        <dbReference type="ARBA" id="ARBA00022630"/>
    </source>
</evidence>
<dbReference type="PANTHER" id="PTHR48109">
    <property type="entry name" value="DIHYDROOROTATE DEHYDROGENASE (QUINONE), MITOCHONDRIAL-RELATED"/>
    <property type="match status" value="1"/>
</dbReference>
<evidence type="ECO:0000256" key="11">
    <source>
        <dbReference type="HAMAP-Rule" id="MF_00225"/>
    </source>
</evidence>
<comment type="subcellular location">
    <subcellularLocation>
        <location evidence="11">Cell membrane</location>
        <topology evidence="11">Peripheral membrane protein</topology>
    </subcellularLocation>
    <subcellularLocation>
        <location evidence="2">Membrane</location>
    </subcellularLocation>
</comment>
<keyword evidence="9 11" id="KW-0472">Membrane</keyword>
<dbReference type="PIRSF" id="PIRSF000164">
    <property type="entry name" value="DHO_oxidase"/>
    <property type="match status" value="1"/>
</dbReference>
<keyword evidence="8 11" id="KW-0560">Oxidoreductase</keyword>
<keyword evidence="7 11" id="KW-0665">Pyrimidine biosynthesis</keyword>
<feature type="binding site" evidence="11">
    <location>
        <begin position="317"/>
        <end position="318"/>
    </location>
    <ligand>
        <name>FMN</name>
        <dbReference type="ChEBI" id="CHEBI:58210"/>
    </ligand>
</feature>
<dbReference type="PROSITE" id="PS00912">
    <property type="entry name" value="DHODEHASE_2"/>
    <property type="match status" value="1"/>
</dbReference>
<feature type="binding site" evidence="11">
    <location>
        <position position="267"/>
    </location>
    <ligand>
        <name>FMN</name>
        <dbReference type="ChEBI" id="CHEBI:58210"/>
    </ligand>
</feature>
<evidence type="ECO:0000256" key="2">
    <source>
        <dbReference type="ARBA" id="ARBA00004370"/>
    </source>
</evidence>
<dbReference type="AlphaFoldDB" id="A0A6N7QSG0"/>
<evidence type="ECO:0000256" key="10">
    <source>
        <dbReference type="ARBA" id="ARBA00048639"/>
    </source>
</evidence>
<evidence type="ECO:0000256" key="3">
    <source>
        <dbReference type="ARBA" id="ARBA00005161"/>
    </source>
</evidence>
<comment type="pathway">
    <text evidence="3 11">Pyrimidine metabolism; UMP biosynthesis via de novo pathway; orotate from (S)-dihydroorotate (quinone route): step 1/1.</text>
</comment>
<dbReference type="NCBIfam" id="TIGR01036">
    <property type="entry name" value="pyrD_sub2"/>
    <property type="match status" value="1"/>
</dbReference>
<feature type="binding site" evidence="11">
    <location>
        <position position="216"/>
    </location>
    <ligand>
        <name>FMN</name>
        <dbReference type="ChEBI" id="CHEBI:58210"/>
    </ligand>
</feature>
<keyword evidence="11" id="KW-1003">Cell membrane</keyword>
<dbReference type="GO" id="GO:0005737">
    <property type="term" value="C:cytoplasm"/>
    <property type="evidence" value="ECO:0007669"/>
    <property type="project" value="InterPro"/>
</dbReference>
<dbReference type="EC" id="1.3.5.2" evidence="11"/>
<feature type="binding site" evidence="11">
    <location>
        <begin position="60"/>
        <end position="64"/>
    </location>
    <ligand>
        <name>FMN</name>
        <dbReference type="ChEBI" id="CHEBI:58210"/>
    </ligand>
</feature>
<dbReference type="PANTHER" id="PTHR48109:SF4">
    <property type="entry name" value="DIHYDROOROTATE DEHYDROGENASE (QUINONE), MITOCHONDRIAL"/>
    <property type="match status" value="1"/>
</dbReference>
<evidence type="ECO:0000256" key="1">
    <source>
        <dbReference type="ARBA" id="ARBA00003125"/>
    </source>
</evidence>
<dbReference type="InterPro" id="IPR050074">
    <property type="entry name" value="DHO_dehydrogenase"/>
</dbReference>
<dbReference type="GO" id="GO:0005886">
    <property type="term" value="C:plasma membrane"/>
    <property type="evidence" value="ECO:0007669"/>
    <property type="project" value="UniProtKB-SubCell"/>
</dbReference>
<feature type="binding site" evidence="11">
    <location>
        <position position="176"/>
    </location>
    <ligand>
        <name>substrate</name>
    </ligand>
</feature>
<dbReference type="NCBIfam" id="NF003646">
    <property type="entry name" value="PRK05286.1-4"/>
    <property type="match status" value="1"/>
</dbReference>
<dbReference type="GO" id="GO:0044205">
    <property type="term" value="P:'de novo' UMP biosynthetic process"/>
    <property type="evidence" value="ECO:0007669"/>
    <property type="project" value="UniProtKB-UniRule"/>
</dbReference>
<keyword evidence="14" id="KW-1185">Reference proteome</keyword>
<proteinExistence type="inferred from homology"/>
<dbReference type="PROSITE" id="PS00911">
    <property type="entry name" value="DHODEHASE_1"/>
    <property type="match status" value="1"/>
</dbReference>
<dbReference type="CDD" id="cd04738">
    <property type="entry name" value="DHOD_2_like"/>
    <property type="match status" value="1"/>
</dbReference>